<comment type="caution">
    <text evidence="2">The sequence shown here is derived from an EMBL/GenBank/DDBJ whole genome shotgun (WGS) entry which is preliminary data.</text>
</comment>
<gene>
    <name evidence="2" type="ORF">J2Z64_003762</name>
</gene>
<protein>
    <submittedName>
        <fullName evidence="2">Uncharacterized protein</fullName>
    </submittedName>
</protein>
<dbReference type="AlphaFoldDB" id="A0A9X1CD55"/>
<sequence>MLIDYMLVFIAASVPWLEVGLVVPLGIIRGLSPFWVMLLAFIGNLCILGEKTSSST</sequence>
<evidence type="ECO:0000256" key="1">
    <source>
        <dbReference type="SAM" id="Phobius"/>
    </source>
</evidence>
<feature type="transmembrane region" description="Helical" evidence="1">
    <location>
        <begin position="7"/>
        <end position="28"/>
    </location>
</feature>
<name>A0A9X1CD55_9BACI</name>
<proteinExistence type="predicted"/>
<organism evidence="2 3">
    <name type="scientific">Oceanobacillus polygoni</name>
    <dbReference type="NCBI Taxonomy" id="1235259"/>
    <lineage>
        <taxon>Bacteria</taxon>
        <taxon>Bacillati</taxon>
        <taxon>Bacillota</taxon>
        <taxon>Bacilli</taxon>
        <taxon>Bacillales</taxon>
        <taxon>Bacillaceae</taxon>
        <taxon>Oceanobacillus</taxon>
    </lineage>
</organism>
<evidence type="ECO:0000313" key="2">
    <source>
        <dbReference type="EMBL" id="MBP2079464.1"/>
    </source>
</evidence>
<keyword evidence="3" id="KW-1185">Reference proteome</keyword>
<evidence type="ECO:0000313" key="3">
    <source>
        <dbReference type="Proteomes" id="UP001138793"/>
    </source>
</evidence>
<keyword evidence="1" id="KW-0812">Transmembrane</keyword>
<keyword evidence="1" id="KW-1133">Transmembrane helix</keyword>
<dbReference type="Proteomes" id="UP001138793">
    <property type="component" value="Unassembled WGS sequence"/>
</dbReference>
<reference evidence="2" key="1">
    <citation type="submission" date="2021-03" db="EMBL/GenBank/DDBJ databases">
        <title>Genomic Encyclopedia of Type Strains, Phase IV (KMG-IV): sequencing the most valuable type-strain genomes for metagenomic binning, comparative biology and taxonomic classification.</title>
        <authorList>
            <person name="Goeker M."/>
        </authorList>
    </citation>
    <scope>NUCLEOTIDE SEQUENCE</scope>
    <source>
        <strain evidence="2">DSM 107338</strain>
    </source>
</reference>
<feature type="transmembrane region" description="Helical" evidence="1">
    <location>
        <begin position="34"/>
        <end position="50"/>
    </location>
</feature>
<dbReference type="RefSeq" id="WP_187773764.1">
    <property type="nucleotide sequence ID" value="NZ_JAGGMB010000017.1"/>
</dbReference>
<dbReference type="EMBL" id="JAGGMB010000017">
    <property type="protein sequence ID" value="MBP2079464.1"/>
    <property type="molecule type" value="Genomic_DNA"/>
</dbReference>
<accession>A0A9X1CD55</accession>
<keyword evidence="1" id="KW-0472">Membrane</keyword>